<keyword evidence="3 5" id="KW-0067">ATP-binding</keyword>
<dbReference type="Gene3D" id="3.40.50.300">
    <property type="entry name" value="P-loop containing nucleotide triphosphate hydrolases"/>
    <property type="match status" value="1"/>
</dbReference>
<keyword evidence="1" id="KW-0813">Transport</keyword>
<evidence type="ECO:0000313" key="6">
    <source>
        <dbReference type="Proteomes" id="UP001059836"/>
    </source>
</evidence>
<reference evidence="5" key="1">
    <citation type="journal article" date="2021" name="Nat. Microbiol.">
        <title>Cocultivation of an ultrasmall environmental parasitic bacterium with lytic ability against bacteria associated with wastewater foams.</title>
        <authorList>
            <person name="Batinovic S."/>
            <person name="Rose J.J.A."/>
            <person name="Ratcliffe J."/>
            <person name="Seviour R.J."/>
            <person name="Petrovski S."/>
        </authorList>
    </citation>
    <scope>NUCLEOTIDE SEQUENCE</scope>
    <source>
        <strain evidence="5">CON9</strain>
    </source>
</reference>
<evidence type="ECO:0000313" key="5">
    <source>
        <dbReference type="EMBL" id="QHN35347.1"/>
    </source>
</evidence>
<dbReference type="InterPro" id="IPR017871">
    <property type="entry name" value="ABC_transporter-like_CS"/>
</dbReference>
<dbReference type="InterPro" id="IPR003439">
    <property type="entry name" value="ABC_transporter-like_ATP-bd"/>
</dbReference>
<dbReference type="Proteomes" id="UP001059836">
    <property type="component" value="Chromosome"/>
</dbReference>
<dbReference type="PANTHER" id="PTHR42788">
    <property type="entry name" value="TAURINE IMPORT ATP-BINDING PROTEIN-RELATED"/>
    <property type="match status" value="1"/>
</dbReference>
<dbReference type="GO" id="GO:0005524">
    <property type="term" value="F:ATP binding"/>
    <property type="evidence" value="ECO:0007669"/>
    <property type="project" value="UniProtKB-KW"/>
</dbReference>
<keyword evidence="2" id="KW-0547">Nucleotide-binding</keyword>
<dbReference type="PANTHER" id="PTHR42788:SF19">
    <property type="entry name" value="ALIPHATIC SULFONATES IMPORT ATP-BINDING PROTEIN SSUB 2"/>
    <property type="match status" value="1"/>
</dbReference>
<organism evidence="5 6">
    <name type="scientific">Gordonia pseudamarae</name>
    <dbReference type="NCBI Taxonomy" id="2831662"/>
    <lineage>
        <taxon>Bacteria</taxon>
        <taxon>Bacillati</taxon>
        <taxon>Actinomycetota</taxon>
        <taxon>Actinomycetes</taxon>
        <taxon>Mycobacteriales</taxon>
        <taxon>Gordoniaceae</taxon>
        <taxon>Gordonia</taxon>
    </lineage>
</organism>
<evidence type="ECO:0000256" key="1">
    <source>
        <dbReference type="ARBA" id="ARBA00022448"/>
    </source>
</evidence>
<dbReference type="SMART" id="SM00382">
    <property type="entry name" value="AAA"/>
    <property type="match status" value="1"/>
</dbReference>
<dbReference type="InterPro" id="IPR027417">
    <property type="entry name" value="P-loop_NTPase"/>
</dbReference>
<dbReference type="InterPro" id="IPR050166">
    <property type="entry name" value="ABC_transporter_ATP-bind"/>
</dbReference>
<evidence type="ECO:0000259" key="4">
    <source>
        <dbReference type="PROSITE" id="PS50893"/>
    </source>
</evidence>
<dbReference type="PROSITE" id="PS50893">
    <property type="entry name" value="ABC_TRANSPORTER_2"/>
    <property type="match status" value="1"/>
</dbReference>
<dbReference type="EMBL" id="CP045809">
    <property type="protein sequence ID" value="QHN35347.1"/>
    <property type="molecule type" value="Genomic_DNA"/>
</dbReference>
<gene>
    <name evidence="5" type="ORF">GII31_11050</name>
</gene>
<feature type="domain" description="ABC transporter" evidence="4">
    <location>
        <begin position="24"/>
        <end position="250"/>
    </location>
</feature>
<sequence length="265" mass="28666">MGTRPIPPNIPDRARTPVQRDTALRLVGGYKRFHDTPVLTGVDLTVHEHEFVAVTGRSGSGKSTLLRILAGLDTLDAGTIHWTGGGSSGRPHTGVVFQQPRLMPWLTVGENIAYGGRFRAHRDHFDAAHATGLLSRFGLHDLAERTPDQLSGGQAQRVAIIRAVAIGPELLLLDEPFSALDPSIRADLRGWLREVTAELDMTVVLITHDIDEAIELADRIVLLGDTGTIRDEWVVASAPTRDCLRREIFGSYSGAVGADPVGEPA</sequence>
<dbReference type="Pfam" id="PF00005">
    <property type="entry name" value="ABC_tran"/>
    <property type="match status" value="1"/>
</dbReference>
<dbReference type="SUPFAM" id="SSF52540">
    <property type="entry name" value="P-loop containing nucleoside triphosphate hydrolases"/>
    <property type="match status" value="1"/>
</dbReference>
<proteinExistence type="predicted"/>
<protein>
    <submittedName>
        <fullName evidence="5">ATP-binding cassette domain-containing protein</fullName>
    </submittedName>
</protein>
<accession>A0ABX6IHK5</accession>
<evidence type="ECO:0000256" key="3">
    <source>
        <dbReference type="ARBA" id="ARBA00022840"/>
    </source>
</evidence>
<name>A0ABX6IHK5_9ACTN</name>
<keyword evidence="6" id="KW-1185">Reference proteome</keyword>
<evidence type="ECO:0000256" key="2">
    <source>
        <dbReference type="ARBA" id="ARBA00022741"/>
    </source>
</evidence>
<dbReference type="PROSITE" id="PS00211">
    <property type="entry name" value="ABC_TRANSPORTER_1"/>
    <property type="match status" value="1"/>
</dbReference>
<dbReference type="InterPro" id="IPR003593">
    <property type="entry name" value="AAA+_ATPase"/>
</dbReference>